<dbReference type="EMBL" id="CAWYQH010000119">
    <property type="protein sequence ID" value="CAK8691671.1"/>
    <property type="molecule type" value="Genomic_DNA"/>
</dbReference>
<dbReference type="PROSITE" id="PS51294">
    <property type="entry name" value="HTH_MYB"/>
    <property type="match status" value="2"/>
</dbReference>
<protein>
    <submittedName>
        <fullName evidence="4">Uncharacterized protein</fullName>
    </submittedName>
</protein>
<keyword evidence="5" id="KW-1185">Reference proteome</keyword>
<dbReference type="InterPro" id="IPR009057">
    <property type="entry name" value="Homeodomain-like_sf"/>
</dbReference>
<comment type="caution">
    <text evidence="4">The sequence shown here is derived from an EMBL/GenBank/DDBJ whole genome shotgun (WGS) entry which is preliminary data.</text>
</comment>
<accession>A0ABP0GIV0</accession>
<dbReference type="SUPFAM" id="SSF46689">
    <property type="entry name" value="Homeodomain-like"/>
    <property type="match status" value="2"/>
</dbReference>
<dbReference type="Pfam" id="PF00249">
    <property type="entry name" value="Myb_DNA-binding"/>
    <property type="match status" value="2"/>
</dbReference>
<dbReference type="PANTHER" id="PTHR46833:SF1">
    <property type="entry name" value="TELOMERIC REPEAT-BINDING FACTOR 2"/>
    <property type="match status" value="1"/>
</dbReference>
<feature type="compositionally biased region" description="Basic and acidic residues" evidence="1">
    <location>
        <begin position="247"/>
        <end position="262"/>
    </location>
</feature>
<dbReference type="PANTHER" id="PTHR46833">
    <property type="entry name" value="TELOMERIC REPEAT-BINDING FACTOR 2 TERF2"/>
    <property type="match status" value="1"/>
</dbReference>
<evidence type="ECO:0000313" key="4">
    <source>
        <dbReference type="EMBL" id="CAK8691671.1"/>
    </source>
</evidence>
<reference evidence="4 5" key="1">
    <citation type="submission" date="2024-02" db="EMBL/GenBank/DDBJ databases">
        <authorList>
            <person name="Daric V."/>
            <person name="Darras S."/>
        </authorList>
    </citation>
    <scope>NUCLEOTIDE SEQUENCE [LARGE SCALE GENOMIC DNA]</scope>
</reference>
<feature type="domain" description="HTH myb-type" evidence="3">
    <location>
        <begin position="285"/>
        <end position="343"/>
    </location>
</feature>
<sequence>MIAREHLYDIALRKFVATHDCPVSHLVHSEPVCRHRRGLIQQLLHSISYQAIALRIEIDRDMFRETIETLVQMINEIKNLNDQNSSNYSPALSSAIDAYTEVLADTNQCVVHSIIESKSKFRVIVEGFMNETAQFVEQVQETLTPTWISRIVEDYERRIEVKEMDATRATRNKSISDEEQSSMSPTSTVSVPPSQQEEETPSPVRSEAEPTNRHASTLEDSNKEITKDHQTIVTSSNKARDEDDGAESPHKEIEIAELKDDTENIDNDTNDKPADKLSPKFYVAAKKRKKHVFSPTSDAKLITGVKRFGRGKWKKIFDHLDFPPYRKPAHLKDRWRTLQEKGDVLVSGGSVVIQGTVQRNAFNKLAASGKLSKSSERLEQSSSSFTLSYGNDAFASTSSTPTICLKDINKNDKLLEENTSLNEDNPPDLGESGNSLPNNSEPKETLLVDNEADMSPVSGVKTSNPVKSAKKVRKRRIWDGSGEAMKWDEEDPTPLFASSRSKTRTKKPWTDWEEENLIKGVRRYGKGCWAMILDQYRFQNRSAIMLKDKFRNLSSSDRLPRDLL</sequence>
<evidence type="ECO:0000259" key="3">
    <source>
        <dbReference type="PROSITE" id="PS51294"/>
    </source>
</evidence>
<evidence type="ECO:0000259" key="2">
    <source>
        <dbReference type="PROSITE" id="PS50090"/>
    </source>
</evidence>
<feature type="domain" description="HTH myb-type" evidence="3">
    <location>
        <begin position="501"/>
        <end position="558"/>
    </location>
</feature>
<dbReference type="InterPro" id="IPR001005">
    <property type="entry name" value="SANT/Myb"/>
</dbReference>
<evidence type="ECO:0000256" key="1">
    <source>
        <dbReference type="SAM" id="MobiDB-lite"/>
    </source>
</evidence>
<dbReference type="Gene3D" id="1.10.10.60">
    <property type="entry name" value="Homeodomain-like"/>
    <property type="match status" value="2"/>
</dbReference>
<feature type="compositionally biased region" description="Basic and acidic residues" evidence="1">
    <location>
        <begin position="206"/>
        <end position="230"/>
    </location>
</feature>
<dbReference type="SMART" id="SM00717">
    <property type="entry name" value="SANT"/>
    <property type="match status" value="2"/>
</dbReference>
<organism evidence="4 5">
    <name type="scientific">Clavelina lepadiformis</name>
    <name type="common">Light-bulb sea squirt</name>
    <name type="synonym">Ascidia lepadiformis</name>
    <dbReference type="NCBI Taxonomy" id="159417"/>
    <lineage>
        <taxon>Eukaryota</taxon>
        <taxon>Metazoa</taxon>
        <taxon>Chordata</taxon>
        <taxon>Tunicata</taxon>
        <taxon>Ascidiacea</taxon>
        <taxon>Aplousobranchia</taxon>
        <taxon>Clavelinidae</taxon>
        <taxon>Clavelina</taxon>
    </lineage>
</organism>
<dbReference type="Proteomes" id="UP001642483">
    <property type="component" value="Unassembled WGS sequence"/>
</dbReference>
<feature type="compositionally biased region" description="Low complexity" evidence="1">
    <location>
        <begin position="181"/>
        <end position="195"/>
    </location>
</feature>
<feature type="region of interest" description="Disordered" evidence="1">
    <location>
        <begin position="168"/>
        <end position="276"/>
    </location>
</feature>
<feature type="region of interest" description="Disordered" evidence="1">
    <location>
        <begin position="418"/>
        <end position="473"/>
    </location>
</feature>
<dbReference type="InterPro" id="IPR017930">
    <property type="entry name" value="Myb_dom"/>
</dbReference>
<dbReference type="CDD" id="cd11660">
    <property type="entry name" value="SANT_TRF"/>
    <property type="match status" value="2"/>
</dbReference>
<dbReference type="PROSITE" id="PS50090">
    <property type="entry name" value="MYB_LIKE"/>
    <property type="match status" value="2"/>
</dbReference>
<feature type="domain" description="Myb-like" evidence="2">
    <location>
        <begin position="501"/>
        <end position="554"/>
    </location>
</feature>
<proteinExistence type="predicted"/>
<name>A0ABP0GIV0_CLALP</name>
<feature type="domain" description="Myb-like" evidence="2">
    <location>
        <begin position="285"/>
        <end position="339"/>
    </location>
</feature>
<gene>
    <name evidence="4" type="ORF">CVLEPA_LOCUS24434</name>
</gene>
<evidence type="ECO:0000313" key="5">
    <source>
        <dbReference type="Proteomes" id="UP001642483"/>
    </source>
</evidence>
<dbReference type="InterPro" id="IPR030657">
    <property type="entry name" value="TERF2"/>
</dbReference>